<sequence>MGPTALMDEAAAYVLQVSYRLEADCTGQSQTRCEACIKGKEYQSQANSLKTCEPCTSCDQPNANLEVDTKCTAVSDATCKCKENHYCPSGKKPCKICEPCQVCGSEGIKVECSATNNTICNDKPSVKLVVQPVSWQKALLLLCVYDITTFYRSILNQVKGSHIPEIAGKIGWKTMKNLAMTNNISNVKIEDIEQNYPNDSSERTNALLREWEEKEGRNASQKLVDCLKKMKEKKKLEEVLEILK</sequence>
<dbReference type="PANTHER" id="PTHR46874:SF1">
    <property type="entry name" value="TUMOR NECROSIS FACTOR RECEPTOR SUPERFAMILY MEMBER 6"/>
    <property type="match status" value="1"/>
</dbReference>
<organism evidence="9 10">
    <name type="scientific">Mugilogobius chulae</name>
    <name type="common">yellowstripe goby</name>
    <dbReference type="NCBI Taxonomy" id="88201"/>
    <lineage>
        <taxon>Eukaryota</taxon>
        <taxon>Metazoa</taxon>
        <taxon>Chordata</taxon>
        <taxon>Craniata</taxon>
        <taxon>Vertebrata</taxon>
        <taxon>Euteleostomi</taxon>
        <taxon>Actinopterygii</taxon>
        <taxon>Neopterygii</taxon>
        <taxon>Teleostei</taxon>
        <taxon>Neoteleostei</taxon>
        <taxon>Acanthomorphata</taxon>
        <taxon>Gobiaria</taxon>
        <taxon>Gobiiformes</taxon>
        <taxon>Gobioidei</taxon>
        <taxon>Gobiidae</taxon>
        <taxon>Gobionellinae</taxon>
        <taxon>Mugilogobius</taxon>
    </lineage>
</organism>
<dbReference type="GO" id="GO:0031265">
    <property type="term" value="C:CD95 death-inducing signaling complex"/>
    <property type="evidence" value="ECO:0007669"/>
    <property type="project" value="TreeGrafter"/>
</dbReference>
<keyword evidence="3" id="KW-0677">Repeat</keyword>
<proteinExistence type="predicted"/>
<evidence type="ECO:0000313" key="9">
    <source>
        <dbReference type="EMBL" id="KAK7904794.1"/>
    </source>
</evidence>
<evidence type="ECO:0000259" key="8">
    <source>
        <dbReference type="PROSITE" id="PS50050"/>
    </source>
</evidence>
<feature type="domain" description="TNFR-Cys" evidence="8">
    <location>
        <begin position="35"/>
        <end position="79"/>
    </location>
</feature>
<evidence type="ECO:0008006" key="11">
    <source>
        <dbReference type="Google" id="ProtNLM"/>
    </source>
</evidence>
<feature type="domain" description="TNFR-Cys" evidence="8">
    <location>
        <begin position="80"/>
        <end position="120"/>
    </location>
</feature>
<feature type="domain" description="Death" evidence="7">
    <location>
        <begin position="176"/>
        <end position="243"/>
    </location>
</feature>
<dbReference type="InterPro" id="IPR000488">
    <property type="entry name" value="Death_dom"/>
</dbReference>
<dbReference type="GO" id="GO:0043066">
    <property type="term" value="P:negative regulation of apoptotic process"/>
    <property type="evidence" value="ECO:0007669"/>
    <property type="project" value="TreeGrafter"/>
</dbReference>
<dbReference type="GO" id="GO:0097049">
    <property type="term" value="P:motor neuron apoptotic process"/>
    <property type="evidence" value="ECO:0007669"/>
    <property type="project" value="TreeGrafter"/>
</dbReference>
<evidence type="ECO:0000256" key="5">
    <source>
        <dbReference type="ARBA" id="ARBA00023180"/>
    </source>
</evidence>
<dbReference type="Pfam" id="PF00531">
    <property type="entry name" value="Death"/>
    <property type="match status" value="1"/>
</dbReference>
<keyword evidence="5" id="KW-0325">Glycoprotein</keyword>
<dbReference type="PROSITE" id="PS50050">
    <property type="entry name" value="TNFR_NGFR_2"/>
    <property type="match status" value="2"/>
</dbReference>
<dbReference type="Gene3D" id="1.10.533.10">
    <property type="entry name" value="Death Domain, Fas"/>
    <property type="match status" value="1"/>
</dbReference>
<dbReference type="GO" id="GO:0005031">
    <property type="term" value="F:tumor necrosis factor receptor activity"/>
    <property type="evidence" value="ECO:0007669"/>
    <property type="project" value="TreeGrafter"/>
</dbReference>
<evidence type="ECO:0000259" key="7">
    <source>
        <dbReference type="PROSITE" id="PS50017"/>
    </source>
</evidence>
<dbReference type="GO" id="GO:0097192">
    <property type="term" value="P:extrinsic apoptotic signaling pathway in absence of ligand"/>
    <property type="evidence" value="ECO:0007669"/>
    <property type="project" value="TreeGrafter"/>
</dbReference>
<dbReference type="EMBL" id="JBBPFD010000012">
    <property type="protein sequence ID" value="KAK7904794.1"/>
    <property type="molecule type" value="Genomic_DNA"/>
</dbReference>
<dbReference type="GO" id="GO:0006924">
    <property type="term" value="P:activation-induced cell death of T cells"/>
    <property type="evidence" value="ECO:0007669"/>
    <property type="project" value="TreeGrafter"/>
</dbReference>
<keyword evidence="1" id="KW-0053">Apoptosis</keyword>
<dbReference type="SMART" id="SM00208">
    <property type="entry name" value="TNFR"/>
    <property type="match status" value="2"/>
</dbReference>
<keyword evidence="10" id="KW-1185">Reference proteome</keyword>
<dbReference type="SUPFAM" id="SSF57586">
    <property type="entry name" value="TNF receptor-like"/>
    <property type="match status" value="1"/>
</dbReference>
<keyword evidence="2" id="KW-0732">Signal</keyword>
<dbReference type="Gene3D" id="2.10.50.10">
    <property type="entry name" value="Tumor Necrosis Factor Receptor, subunit A, domain 2"/>
    <property type="match status" value="2"/>
</dbReference>
<dbReference type="GO" id="GO:0009897">
    <property type="term" value="C:external side of plasma membrane"/>
    <property type="evidence" value="ECO:0007669"/>
    <property type="project" value="TreeGrafter"/>
</dbReference>
<dbReference type="PROSITE" id="PS50017">
    <property type="entry name" value="DEATH_DOMAIN"/>
    <property type="match status" value="1"/>
</dbReference>
<dbReference type="PANTHER" id="PTHR46874">
    <property type="entry name" value="TUMOR NECROSIS FACTOR RECEPTOR SUPERFAMILY MEMBER 6"/>
    <property type="match status" value="1"/>
</dbReference>
<dbReference type="Pfam" id="PF00020">
    <property type="entry name" value="TNFR_c6"/>
    <property type="match status" value="1"/>
</dbReference>
<feature type="repeat" description="TNFR-Cys" evidence="6">
    <location>
        <begin position="80"/>
        <end position="120"/>
    </location>
</feature>
<dbReference type="InterPro" id="IPR011029">
    <property type="entry name" value="DEATH-like_dom_sf"/>
</dbReference>
<feature type="repeat" description="TNFR-Cys" evidence="6">
    <location>
        <begin position="35"/>
        <end position="79"/>
    </location>
</feature>
<dbReference type="GO" id="GO:0097527">
    <property type="term" value="P:necroptotic signaling pathway"/>
    <property type="evidence" value="ECO:0007669"/>
    <property type="project" value="TreeGrafter"/>
</dbReference>
<evidence type="ECO:0000256" key="6">
    <source>
        <dbReference type="PROSITE-ProRule" id="PRU00206"/>
    </source>
</evidence>
<evidence type="ECO:0000256" key="3">
    <source>
        <dbReference type="ARBA" id="ARBA00022737"/>
    </source>
</evidence>
<evidence type="ECO:0000313" key="10">
    <source>
        <dbReference type="Proteomes" id="UP001460270"/>
    </source>
</evidence>
<gene>
    <name evidence="9" type="ORF">WMY93_017401</name>
</gene>
<accession>A0AAW0NUM7</accession>
<evidence type="ECO:0000256" key="4">
    <source>
        <dbReference type="ARBA" id="ARBA00023157"/>
    </source>
</evidence>
<dbReference type="InterPro" id="IPR001368">
    <property type="entry name" value="TNFR/NGFR_Cys_rich_reg"/>
</dbReference>
<evidence type="ECO:0000256" key="2">
    <source>
        <dbReference type="ARBA" id="ARBA00022729"/>
    </source>
</evidence>
<dbReference type="GO" id="GO:0045121">
    <property type="term" value="C:membrane raft"/>
    <property type="evidence" value="ECO:0007669"/>
    <property type="project" value="TreeGrafter"/>
</dbReference>
<comment type="caution">
    <text evidence="9">The sequence shown here is derived from an EMBL/GenBank/DDBJ whole genome shotgun (WGS) entry which is preliminary data.</text>
</comment>
<reference evidence="10" key="1">
    <citation type="submission" date="2024-04" db="EMBL/GenBank/DDBJ databases">
        <title>Salinicola lusitanus LLJ914,a marine bacterium isolated from the Okinawa Trough.</title>
        <authorList>
            <person name="Li J."/>
        </authorList>
    </citation>
    <scope>NUCLEOTIDE SEQUENCE [LARGE SCALE GENOMIC DNA]</scope>
</reference>
<protein>
    <recommendedName>
        <fullName evidence="11">Apoptosis-mediating surface antigen FAS</fullName>
    </recommendedName>
</protein>
<dbReference type="Proteomes" id="UP001460270">
    <property type="component" value="Unassembled WGS sequence"/>
</dbReference>
<dbReference type="AlphaFoldDB" id="A0AAW0NUM7"/>
<dbReference type="GO" id="GO:0032872">
    <property type="term" value="P:regulation of stress-activated MAPK cascade"/>
    <property type="evidence" value="ECO:0007669"/>
    <property type="project" value="TreeGrafter"/>
</dbReference>
<comment type="caution">
    <text evidence="6">Lacks conserved residue(s) required for the propagation of feature annotation.</text>
</comment>
<dbReference type="SUPFAM" id="SSF47986">
    <property type="entry name" value="DEATH domain"/>
    <property type="match status" value="1"/>
</dbReference>
<evidence type="ECO:0000256" key="1">
    <source>
        <dbReference type="ARBA" id="ARBA00022703"/>
    </source>
</evidence>
<keyword evidence="4" id="KW-1015">Disulfide bond</keyword>
<dbReference type="SMART" id="SM00005">
    <property type="entry name" value="DEATH"/>
    <property type="match status" value="1"/>
</dbReference>
<name>A0AAW0NUM7_9GOBI</name>